<keyword evidence="3" id="KW-1185">Reference proteome</keyword>
<keyword evidence="1" id="KW-1133">Transmembrane helix</keyword>
<accession>A0A1I1ZG41</accession>
<feature type="transmembrane region" description="Helical" evidence="1">
    <location>
        <begin position="48"/>
        <end position="70"/>
    </location>
</feature>
<protein>
    <submittedName>
        <fullName evidence="2">Uncharacterized protein</fullName>
    </submittedName>
</protein>
<organism evidence="2 3">
    <name type="scientific">Spirosoma endophyticum</name>
    <dbReference type="NCBI Taxonomy" id="662367"/>
    <lineage>
        <taxon>Bacteria</taxon>
        <taxon>Pseudomonadati</taxon>
        <taxon>Bacteroidota</taxon>
        <taxon>Cytophagia</taxon>
        <taxon>Cytophagales</taxon>
        <taxon>Cytophagaceae</taxon>
        <taxon>Spirosoma</taxon>
    </lineage>
</organism>
<evidence type="ECO:0000313" key="3">
    <source>
        <dbReference type="Proteomes" id="UP000198598"/>
    </source>
</evidence>
<gene>
    <name evidence="2" type="ORF">SAMN05216167_112109</name>
</gene>
<sequence>MFLNILKRRKKPPSERLLLAYHSACLWVYSNLDRRVKQWEKQPLQHRKWQAVICLAGLLFLGSFSVYYTATGHFFTRITQKHHEHQSNHAGAGSLRRK</sequence>
<evidence type="ECO:0000256" key="1">
    <source>
        <dbReference type="SAM" id="Phobius"/>
    </source>
</evidence>
<dbReference type="Proteomes" id="UP000198598">
    <property type="component" value="Unassembled WGS sequence"/>
</dbReference>
<dbReference type="AlphaFoldDB" id="A0A1I1ZG41"/>
<keyword evidence="1" id="KW-0472">Membrane</keyword>
<evidence type="ECO:0000313" key="2">
    <source>
        <dbReference type="EMBL" id="SFE30615.1"/>
    </source>
</evidence>
<proteinExistence type="predicted"/>
<reference evidence="2 3" key="1">
    <citation type="submission" date="2016-10" db="EMBL/GenBank/DDBJ databases">
        <authorList>
            <person name="de Groot N.N."/>
        </authorList>
    </citation>
    <scope>NUCLEOTIDE SEQUENCE [LARGE SCALE GENOMIC DNA]</scope>
    <source>
        <strain evidence="2 3">DSM 26130</strain>
    </source>
</reference>
<dbReference type="STRING" id="662367.SAMN05216167_112109"/>
<dbReference type="EMBL" id="FOLQ01000012">
    <property type="protein sequence ID" value="SFE30615.1"/>
    <property type="molecule type" value="Genomic_DNA"/>
</dbReference>
<name>A0A1I1ZG41_9BACT</name>
<keyword evidence="1" id="KW-0812">Transmembrane</keyword>